<feature type="domain" description="BZIP" evidence="7">
    <location>
        <begin position="317"/>
        <end position="363"/>
    </location>
</feature>
<evidence type="ECO:0000256" key="4">
    <source>
        <dbReference type="ARBA" id="ARBA00023163"/>
    </source>
</evidence>
<keyword evidence="3" id="KW-0238">DNA-binding</keyword>
<evidence type="ECO:0000256" key="2">
    <source>
        <dbReference type="ARBA" id="ARBA00023015"/>
    </source>
</evidence>
<dbReference type="Pfam" id="PF00170">
    <property type="entry name" value="bZIP_1"/>
    <property type="match status" value="1"/>
</dbReference>
<comment type="subcellular location">
    <subcellularLocation>
        <location evidence="1">Nucleus</location>
    </subcellularLocation>
</comment>
<dbReference type="SUPFAM" id="SSF57959">
    <property type="entry name" value="Leucine zipper domain"/>
    <property type="match status" value="1"/>
</dbReference>
<evidence type="ECO:0000259" key="7">
    <source>
        <dbReference type="PROSITE" id="PS50217"/>
    </source>
</evidence>
<feature type="compositionally biased region" description="Pro residues" evidence="6">
    <location>
        <begin position="183"/>
        <end position="194"/>
    </location>
</feature>
<feature type="region of interest" description="Disordered" evidence="6">
    <location>
        <begin position="210"/>
        <end position="339"/>
    </location>
</feature>
<dbReference type="Proteomes" id="UP001465755">
    <property type="component" value="Unassembled WGS sequence"/>
</dbReference>
<reference evidence="8 9" key="1">
    <citation type="journal article" date="2024" name="Nat. Commun.">
        <title>Phylogenomics reveals the evolutionary origins of lichenization in chlorophyte algae.</title>
        <authorList>
            <person name="Puginier C."/>
            <person name="Libourel C."/>
            <person name="Otte J."/>
            <person name="Skaloud P."/>
            <person name="Haon M."/>
            <person name="Grisel S."/>
            <person name="Petersen M."/>
            <person name="Berrin J.G."/>
            <person name="Delaux P.M."/>
            <person name="Dal Grande F."/>
            <person name="Keller J."/>
        </authorList>
    </citation>
    <scope>NUCLEOTIDE SEQUENCE [LARGE SCALE GENOMIC DNA]</scope>
    <source>
        <strain evidence="8 9">SAG 2036</strain>
    </source>
</reference>
<gene>
    <name evidence="8" type="ORF">WJX73_007840</name>
</gene>
<dbReference type="GO" id="GO:0005634">
    <property type="term" value="C:nucleus"/>
    <property type="evidence" value="ECO:0007669"/>
    <property type="project" value="UniProtKB-SubCell"/>
</dbReference>
<dbReference type="GO" id="GO:0003700">
    <property type="term" value="F:DNA-binding transcription factor activity"/>
    <property type="evidence" value="ECO:0007669"/>
    <property type="project" value="InterPro"/>
</dbReference>
<organism evidence="8 9">
    <name type="scientific">Symbiochloris irregularis</name>
    <dbReference type="NCBI Taxonomy" id="706552"/>
    <lineage>
        <taxon>Eukaryota</taxon>
        <taxon>Viridiplantae</taxon>
        <taxon>Chlorophyta</taxon>
        <taxon>core chlorophytes</taxon>
        <taxon>Trebouxiophyceae</taxon>
        <taxon>Trebouxiales</taxon>
        <taxon>Trebouxiaceae</taxon>
        <taxon>Symbiochloris</taxon>
    </lineage>
</organism>
<dbReference type="Gene3D" id="1.20.5.170">
    <property type="match status" value="1"/>
</dbReference>
<dbReference type="FunFam" id="1.20.5.170:FF:000020">
    <property type="entry name" value="BZIP transcription factor"/>
    <property type="match status" value="1"/>
</dbReference>
<accession>A0AAW1PX70</accession>
<evidence type="ECO:0000256" key="5">
    <source>
        <dbReference type="ARBA" id="ARBA00023242"/>
    </source>
</evidence>
<dbReference type="SMART" id="SM00338">
    <property type="entry name" value="BRLZ"/>
    <property type="match status" value="1"/>
</dbReference>
<feature type="compositionally biased region" description="Low complexity" evidence="6">
    <location>
        <begin position="152"/>
        <end position="178"/>
    </location>
</feature>
<dbReference type="GO" id="GO:0045893">
    <property type="term" value="P:positive regulation of DNA-templated transcription"/>
    <property type="evidence" value="ECO:0007669"/>
    <property type="project" value="InterPro"/>
</dbReference>
<dbReference type="AlphaFoldDB" id="A0AAW1PX70"/>
<feature type="region of interest" description="Disordered" evidence="6">
    <location>
        <begin position="151"/>
        <end position="197"/>
    </location>
</feature>
<keyword evidence="2" id="KW-0805">Transcription regulation</keyword>
<comment type="caution">
    <text evidence="8">The sequence shown here is derived from an EMBL/GenBank/DDBJ whole genome shotgun (WGS) entry which is preliminary data.</text>
</comment>
<dbReference type="PANTHER" id="PTHR22952">
    <property type="entry name" value="CAMP-RESPONSE ELEMENT BINDING PROTEIN-RELATED"/>
    <property type="match status" value="1"/>
</dbReference>
<evidence type="ECO:0000256" key="6">
    <source>
        <dbReference type="SAM" id="MobiDB-lite"/>
    </source>
</evidence>
<keyword evidence="4" id="KW-0804">Transcription</keyword>
<feature type="region of interest" description="Disordered" evidence="6">
    <location>
        <begin position="368"/>
        <end position="391"/>
    </location>
</feature>
<dbReference type="InterPro" id="IPR004827">
    <property type="entry name" value="bZIP"/>
</dbReference>
<feature type="compositionally biased region" description="Basic and acidic residues" evidence="6">
    <location>
        <begin position="308"/>
        <end position="332"/>
    </location>
</feature>
<evidence type="ECO:0000313" key="8">
    <source>
        <dbReference type="EMBL" id="KAK9813981.1"/>
    </source>
</evidence>
<evidence type="ECO:0000256" key="1">
    <source>
        <dbReference type="ARBA" id="ARBA00004123"/>
    </source>
</evidence>
<dbReference type="InterPro" id="IPR046347">
    <property type="entry name" value="bZIP_sf"/>
</dbReference>
<dbReference type="CDD" id="cd14707">
    <property type="entry name" value="bZIP_plant_BZIP46"/>
    <property type="match status" value="1"/>
</dbReference>
<dbReference type="PROSITE" id="PS50217">
    <property type="entry name" value="BZIP"/>
    <property type="match status" value="1"/>
</dbReference>
<feature type="compositionally biased region" description="Basic and acidic residues" evidence="6">
    <location>
        <begin position="381"/>
        <end position="391"/>
    </location>
</feature>
<feature type="region of interest" description="Disordered" evidence="6">
    <location>
        <begin position="108"/>
        <end position="134"/>
    </location>
</feature>
<dbReference type="EMBL" id="JALJOQ010000002">
    <property type="protein sequence ID" value="KAK9813981.1"/>
    <property type="molecule type" value="Genomic_DNA"/>
</dbReference>
<dbReference type="PROSITE" id="PS00036">
    <property type="entry name" value="BZIP_BASIC"/>
    <property type="match status" value="1"/>
</dbReference>
<keyword evidence="5" id="KW-0539">Nucleus</keyword>
<name>A0AAW1PX70_9CHLO</name>
<evidence type="ECO:0000256" key="3">
    <source>
        <dbReference type="ARBA" id="ARBA00023125"/>
    </source>
</evidence>
<dbReference type="InterPro" id="IPR043452">
    <property type="entry name" value="BZIP46-like"/>
</dbReference>
<keyword evidence="9" id="KW-1185">Reference proteome</keyword>
<evidence type="ECO:0000313" key="9">
    <source>
        <dbReference type="Proteomes" id="UP001465755"/>
    </source>
</evidence>
<feature type="compositionally biased region" description="Low complexity" evidence="6">
    <location>
        <begin position="262"/>
        <end position="275"/>
    </location>
</feature>
<sequence>MSLDRQSTLSRQTAAVFDQTIDELQTYVGPGKPVGSMNLEEFLHTFWDKGSKLHSSWDRDHEFHVPADICSPSTGREHNSFQSAASLQSVPEDLRGMSVEEVWHHISERNSGGNFREAGTQGSRGNAPVRSSSNLGQVKISNFLQSVGMEVAAQQASSPSPSHQQQQQQQQGAPGPAAYTIPAPVPMQPLPNPPQLQVRVAPGQELGQLKGEEEQCGPSGHVQQHYQHQARSHTEPQPSTPETPQRRKMRSPPPDMPDVSDAAAPRHAAPQHPQANLVRAGTSMNAPDTPAGPPLESTPRAPRQRKRKEIDVVDERSERMQKRMVKNRESAARSRQRKQQYTYDLEAQVENLKLQNRQLLEKVIRACAPPPPKIAPTVEGEPLRRTRSGDL</sequence>
<dbReference type="GO" id="GO:0003677">
    <property type="term" value="F:DNA binding"/>
    <property type="evidence" value="ECO:0007669"/>
    <property type="project" value="UniProtKB-KW"/>
</dbReference>
<protein>
    <recommendedName>
        <fullName evidence="7">BZIP domain-containing protein</fullName>
    </recommendedName>
</protein>
<feature type="compositionally biased region" description="Polar residues" evidence="6">
    <location>
        <begin position="120"/>
        <end position="134"/>
    </location>
</feature>
<proteinExistence type="predicted"/>